<dbReference type="CDD" id="cd16917">
    <property type="entry name" value="HATPase_UhpB-NarQ-NarX-like"/>
    <property type="match status" value="1"/>
</dbReference>
<dbReference type="InterPro" id="IPR003594">
    <property type="entry name" value="HATPase_dom"/>
</dbReference>
<keyword evidence="8 10" id="KW-0472">Membrane</keyword>
<evidence type="ECO:0000256" key="2">
    <source>
        <dbReference type="ARBA" id="ARBA00022475"/>
    </source>
</evidence>
<proteinExistence type="predicted"/>
<feature type="coiled-coil region" evidence="9">
    <location>
        <begin position="187"/>
        <end position="214"/>
    </location>
</feature>
<feature type="transmembrane region" description="Helical" evidence="10">
    <location>
        <begin position="62"/>
        <end position="82"/>
    </location>
</feature>
<evidence type="ECO:0000256" key="10">
    <source>
        <dbReference type="SAM" id="Phobius"/>
    </source>
</evidence>
<dbReference type="SUPFAM" id="SSF55874">
    <property type="entry name" value="ATPase domain of HSP90 chaperone/DNA topoisomerase II/histidine kinase"/>
    <property type="match status" value="1"/>
</dbReference>
<organism evidence="12 13">
    <name type="scientific">Gulosibacter bifidus</name>
    <dbReference type="NCBI Taxonomy" id="272239"/>
    <lineage>
        <taxon>Bacteria</taxon>
        <taxon>Bacillati</taxon>
        <taxon>Actinomycetota</taxon>
        <taxon>Actinomycetes</taxon>
        <taxon>Micrococcales</taxon>
        <taxon>Microbacteriaceae</taxon>
        <taxon>Gulosibacter</taxon>
    </lineage>
</organism>
<keyword evidence="7" id="KW-0902">Two-component regulatory system</keyword>
<dbReference type="PROSITE" id="PS50109">
    <property type="entry name" value="HIS_KIN"/>
    <property type="match status" value="1"/>
</dbReference>
<keyword evidence="2" id="KW-1003">Cell membrane</keyword>
<dbReference type="SMART" id="SM00387">
    <property type="entry name" value="HATPase_c"/>
    <property type="match status" value="1"/>
</dbReference>
<keyword evidence="4 10" id="KW-0812">Transmembrane</keyword>
<evidence type="ECO:0000256" key="3">
    <source>
        <dbReference type="ARBA" id="ARBA00022679"/>
    </source>
</evidence>
<protein>
    <submittedName>
        <fullName evidence="12">Sensor histidine kinase</fullName>
    </submittedName>
</protein>
<evidence type="ECO:0000256" key="4">
    <source>
        <dbReference type="ARBA" id="ARBA00022692"/>
    </source>
</evidence>
<dbReference type="Pfam" id="PF02518">
    <property type="entry name" value="HATPase_c"/>
    <property type="match status" value="1"/>
</dbReference>
<reference evidence="13" key="1">
    <citation type="journal article" date="2019" name="Int. J. Syst. Evol. Microbiol.">
        <title>The Global Catalogue of Microorganisms (GCM) 10K type strain sequencing project: providing services to taxonomists for standard genome sequencing and annotation.</title>
        <authorList>
            <consortium name="The Broad Institute Genomics Platform"/>
            <consortium name="The Broad Institute Genome Sequencing Center for Infectious Disease"/>
            <person name="Wu L."/>
            <person name="Ma J."/>
        </authorList>
    </citation>
    <scope>NUCLEOTIDE SEQUENCE [LARGE SCALE GENOMIC DNA]</scope>
    <source>
        <strain evidence="13">TISTR 1511</strain>
    </source>
</reference>
<feature type="transmembrane region" description="Helical" evidence="10">
    <location>
        <begin position="94"/>
        <end position="124"/>
    </location>
</feature>
<dbReference type="InterPro" id="IPR017205">
    <property type="entry name" value="Sig_transdc_His_kinase_ChrS"/>
</dbReference>
<dbReference type="InterPro" id="IPR050482">
    <property type="entry name" value="Sensor_HK_TwoCompSys"/>
</dbReference>
<keyword evidence="5 12" id="KW-0418">Kinase</keyword>
<feature type="transmembrane region" description="Helical" evidence="10">
    <location>
        <begin position="157"/>
        <end position="178"/>
    </location>
</feature>
<comment type="caution">
    <text evidence="12">The sequence shown here is derived from an EMBL/GenBank/DDBJ whole genome shotgun (WGS) entry which is preliminary data.</text>
</comment>
<gene>
    <name evidence="12" type="ORF">ACFSUQ_00195</name>
</gene>
<dbReference type="Pfam" id="PF07730">
    <property type="entry name" value="HisKA_3"/>
    <property type="match status" value="1"/>
</dbReference>
<dbReference type="InterPro" id="IPR011712">
    <property type="entry name" value="Sig_transdc_His_kin_sub3_dim/P"/>
</dbReference>
<evidence type="ECO:0000256" key="9">
    <source>
        <dbReference type="SAM" id="Coils"/>
    </source>
</evidence>
<dbReference type="Gene3D" id="3.30.565.10">
    <property type="entry name" value="Histidine kinase-like ATPase, C-terminal domain"/>
    <property type="match status" value="1"/>
</dbReference>
<dbReference type="PANTHER" id="PTHR24421:SF37">
    <property type="entry name" value="SENSOR HISTIDINE KINASE NARS"/>
    <property type="match status" value="1"/>
</dbReference>
<feature type="transmembrane region" description="Helical" evidence="10">
    <location>
        <begin position="38"/>
        <end position="56"/>
    </location>
</feature>
<dbReference type="EMBL" id="JBHUNF010000001">
    <property type="protein sequence ID" value="MFD2673730.1"/>
    <property type="molecule type" value="Genomic_DNA"/>
</dbReference>
<evidence type="ECO:0000256" key="1">
    <source>
        <dbReference type="ARBA" id="ARBA00004651"/>
    </source>
</evidence>
<sequence>MADSVREAPVSEQRSIRTAPLRSTQLPNRTPVVLAMRLGQYLMGTVLVLVGTARAIADGSHLAVVLPATAALLVWLFADVLLPRRARHEHTALWWLGIGITIWLGAVFVSSDFVWLAFIFWLLAGHLLPLLPAIAVSLALLGVVVVAPIMHHGTTTAGNIVGPLVGGAFAFGISRGYLELLREAARREALVQSLQKAQAETTNLQDELALSQRRAGELAERSRLARDIHDTVAQSFSSLRLIAHAASTATTDPEARRSLEQIEALSGEGLTDVRRIIAELTPAELDDGALGDALARMLERLEQHHGLRTAITVDRSLPTLDAVTEVALLRAAQSVLANVRNHAEATQVTVHLIDEGDSVRLDILDNGIGFAPDRVDPATSSFGLRFLRNRLRELGGDLVVESAPGEGTACSAHLPIRRGEDPALPAANERTSND</sequence>
<keyword evidence="9" id="KW-0175">Coiled coil</keyword>
<dbReference type="InterPro" id="IPR005467">
    <property type="entry name" value="His_kinase_dom"/>
</dbReference>
<accession>A0ABW5RG30</accession>
<dbReference type="RefSeq" id="WP_083524411.1">
    <property type="nucleotide sequence ID" value="NZ_JBHUNF010000001.1"/>
</dbReference>
<evidence type="ECO:0000256" key="7">
    <source>
        <dbReference type="ARBA" id="ARBA00023012"/>
    </source>
</evidence>
<dbReference type="InterPro" id="IPR036890">
    <property type="entry name" value="HATPase_C_sf"/>
</dbReference>
<evidence type="ECO:0000313" key="13">
    <source>
        <dbReference type="Proteomes" id="UP001597453"/>
    </source>
</evidence>
<feature type="transmembrane region" description="Helical" evidence="10">
    <location>
        <begin position="130"/>
        <end position="150"/>
    </location>
</feature>
<evidence type="ECO:0000256" key="6">
    <source>
        <dbReference type="ARBA" id="ARBA00022989"/>
    </source>
</evidence>
<name>A0ABW5RG30_9MICO</name>
<keyword evidence="3" id="KW-0808">Transferase</keyword>
<dbReference type="PIRSF" id="PIRSF037434">
    <property type="entry name" value="STHK_ChrS"/>
    <property type="match status" value="1"/>
</dbReference>
<evidence type="ECO:0000313" key="12">
    <source>
        <dbReference type="EMBL" id="MFD2673730.1"/>
    </source>
</evidence>
<keyword evidence="13" id="KW-1185">Reference proteome</keyword>
<dbReference type="Gene3D" id="1.20.5.1930">
    <property type="match status" value="1"/>
</dbReference>
<evidence type="ECO:0000256" key="5">
    <source>
        <dbReference type="ARBA" id="ARBA00022777"/>
    </source>
</evidence>
<dbReference type="PANTHER" id="PTHR24421">
    <property type="entry name" value="NITRATE/NITRITE SENSOR PROTEIN NARX-RELATED"/>
    <property type="match status" value="1"/>
</dbReference>
<dbReference type="GO" id="GO:0016301">
    <property type="term" value="F:kinase activity"/>
    <property type="evidence" value="ECO:0007669"/>
    <property type="project" value="UniProtKB-KW"/>
</dbReference>
<comment type="subcellular location">
    <subcellularLocation>
        <location evidence="1">Cell membrane</location>
        <topology evidence="1">Multi-pass membrane protein</topology>
    </subcellularLocation>
</comment>
<keyword evidence="6 10" id="KW-1133">Transmembrane helix</keyword>
<evidence type="ECO:0000256" key="8">
    <source>
        <dbReference type="ARBA" id="ARBA00023136"/>
    </source>
</evidence>
<feature type="domain" description="Histidine kinase" evidence="11">
    <location>
        <begin position="223"/>
        <end position="418"/>
    </location>
</feature>
<dbReference type="Proteomes" id="UP001597453">
    <property type="component" value="Unassembled WGS sequence"/>
</dbReference>
<evidence type="ECO:0000259" key="11">
    <source>
        <dbReference type="PROSITE" id="PS50109"/>
    </source>
</evidence>